<comment type="caution">
    <text evidence="3">The sequence shown here is derived from an EMBL/GenBank/DDBJ whole genome shotgun (WGS) entry which is preliminary data.</text>
</comment>
<evidence type="ECO:0000256" key="1">
    <source>
        <dbReference type="SAM" id="MobiDB-lite"/>
    </source>
</evidence>
<evidence type="ECO:0000313" key="3">
    <source>
        <dbReference type="EMBL" id="EGC01164.1"/>
    </source>
</evidence>
<feature type="region of interest" description="Disordered" evidence="1">
    <location>
        <begin position="1"/>
        <end position="20"/>
    </location>
</feature>
<reference evidence="3 4" key="1">
    <citation type="submission" date="2011-02" db="EMBL/GenBank/DDBJ databases">
        <authorList>
            <person name="Nelson K.E."/>
            <person name="Sutton G."/>
            <person name="Torralba M."/>
            <person name="Durkin S."/>
            <person name="Harkins D."/>
            <person name="Montgomery R."/>
            <person name="Ziemer C."/>
            <person name="Klaassens E."/>
            <person name="Ocuiv P."/>
            <person name="Morrison M."/>
        </authorList>
    </citation>
    <scope>NUCLEOTIDE SEQUENCE [LARGE SCALE GENOMIC DNA]</scope>
    <source>
        <strain evidence="3 4">8</strain>
    </source>
</reference>
<dbReference type="EMBL" id="ADKM02000134">
    <property type="protein sequence ID" value="EGC01164.1"/>
    <property type="molecule type" value="Genomic_DNA"/>
</dbReference>
<evidence type="ECO:0000313" key="4">
    <source>
        <dbReference type="Proteomes" id="UP000004259"/>
    </source>
</evidence>
<keyword evidence="4" id="KW-1185">Reference proteome</keyword>
<name>E9SHT1_RUMAL</name>
<keyword evidence="2" id="KW-0812">Transmembrane</keyword>
<organism evidence="3 4">
    <name type="scientific">Ruminococcus albus 8</name>
    <dbReference type="NCBI Taxonomy" id="246199"/>
    <lineage>
        <taxon>Bacteria</taxon>
        <taxon>Bacillati</taxon>
        <taxon>Bacillota</taxon>
        <taxon>Clostridia</taxon>
        <taxon>Eubacteriales</taxon>
        <taxon>Oscillospiraceae</taxon>
        <taxon>Ruminococcus</taxon>
    </lineage>
</organism>
<dbReference type="AlphaFoldDB" id="E9SHT1"/>
<sequence length="106" mass="12285">MLNMPNEEVSPKRKPPREGFRRRINPYYAGMTKKEIAIDTSKTVFKWLCGTAFLYIYWAAMLLLFSILLLNVWKVTLVRLLIYAGVLCGISSAAYAGILVHRKFYY</sequence>
<dbReference type="STRING" id="246199.CUS_7031"/>
<evidence type="ECO:0000256" key="2">
    <source>
        <dbReference type="SAM" id="Phobius"/>
    </source>
</evidence>
<feature type="transmembrane region" description="Helical" evidence="2">
    <location>
        <begin position="52"/>
        <end position="73"/>
    </location>
</feature>
<protein>
    <submittedName>
        <fullName evidence="3">Conserved domain protein</fullName>
    </submittedName>
</protein>
<keyword evidence="2" id="KW-0472">Membrane</keyword>
<dbReference type="Proteomes" id="UP000004259">
    <property type="component" value="Unassembled WGS sequence"/>
</dbReference>
<feature type="transmembrane region" description="Helical" evidence="2">
    <location>
        <begin position="80"/>
        <end position="100"/>
    </location>
</feature>
<gene>
    <name evidence="3" type="ORF">CUS_7031</name>
</gene>
<keyword evidence="2" id="KW-1133">Transmembrane helix</keyword>
<accession>E9SHT1</accession>
<proteinExistence type="predicted"/>